<organism evidence="3 4">
    <name type="scientific">Dactylosporangium siamense</name>
    <dbReference type="NCBI Taxonomy" id="685454"/>
    <lineage>
        <taxon>Bacteria</taxon>
        <taxon>Bacillati</taxon>
        <taxon>Actinomycetota</taxon>
        <taxon>Actinomycetes</taxon>
        <taxon>Micromonosporales</taxon>
        <taxon>Micromonosporaceae</taxon>
        <taxon>Dactylosporangium</taxon>
    </lineage>
</organism>
<dbReference type="Pfam" id="PF00652">
    <property type="entry name" value="Ricin_B_lectin"/>
    <property type="match status" value="1"/>
</dbReference>
<dbReference type="SMART" id="SM00458">
    <property type="entry name" value="RICIN"/>
    <property type="match status" value="1"/>
</dbReference>
<dbReference type="Proteomes" id="UP000660611">
    <property type="component" value="Unassembled WGS sequence"/>
</dbReference>
<dbReference type="InterPro" id="IPR017853">
    <property type="entry name" value="GH"/>
</dbReference>
<dbReference type="EMBL" id="BONQ01000016">
    <property type="protein sequence ID" value="GIG42681.1"/>
    <property type="molecule type" value="Genomic_DNA"/>
</dbReference>
<accession>A0A919PG86</accession>
<evidence type="ECO:0000313" key="4">
    <source>
        <dbReference type="Proteomes" id="UP000660611"/>
    </source>
</evidence>
<keyword evidence="4" id="KW-1185">Reference proteome</keyword>
<dbReference type="InterPro" id="IPR024655">
    <property type="entry name" value="Asl1_glyco_hydro_catalytic"/>
</dbReference>
<dbReference type="InterPro" id="IPR035992">
    <property type="entry name" value="Ricin_B-like_lectins"/>
</dbReference>
<dbReference type="GO" id="GO:0071966">
    <property type="term" value="P:fungal-type cell wall polysaccharide metabolic process"/>
    <property type="evidence" value="ECO:0007669"/>
    <property type="project" value="TreeGrafter"/>
</dbReference>
<dbReference type="InterPro" id="IPR000772">
    <property type="entry name" value="Ricin_B_lectin"/>
</dbReference>
<dbReference type="Gene3D" id="3.20.20.80">
    <property type="entry name" value="Glycosidases"/>
    <property type="match status" value="1"/>
</dbReference>
<dbReference type="CDD" id="cd23451">
    <property type="entry name" value="beta-trefoil_Ricin_laminarinase"/>
    <property type="match status" value="1"/>
</dbReference>
<reference evidence="3" key="1">
    <citation type="submission" date="2021-01" db="EMBL/GenBank/DDBJ databases">
        <title>Whole genome shotgun sequence of Dactylosporangium siamense NBRC 106093.</title>
        <authorList>
            <person name="Komaki H."/>
            <person name="Tamura T."/>
        </authorList>
    </citation>
    <scope>NUCLEOTIDE SEQUENCE</scope>
    <source>
        <strain evidence="3">NBRC 106093</strain>
    </source>
</reference>
<dbReference type="AlphaFoldDB" id="A0A919PG86"/>
<name>A0A919PG86_9ACTN</name>
<dbReference type="Gene3D" id="2.80.10.50">
    <property type="match status" value="2"/>
</dbReference>
<dbReference type="InterPro" id="IPR053183">
    <property type="entry name" value="ASL1"/>
</dbReference>
<proteinExistence type="predicted"/>
<dbReference type="PROSITE" id="PS50231">
    <property type="entry name" value="RICIN_B_LECTIN"/>
    <property type="match status" value="1"/>
</dbReference>
<feature type="domain" description="Ricin B lectin" evidence="2">
    <location>
        <begin position="50"/>
        <end position="173"/>
    </location>
</feature>
<dbReference type="SUPFAM" id="SSF51445">
    <property type="entry name" value="(Trans)glycosidases"/>
    <property type="match status" value="1"/>
</dbReference>
<feature type="compositionally biased region" description="Low complexity" evidence="1">
    <location>
        <begin position="173"/>
        <end position="187"/>
    </location>
</feature>
<dbReference type="SUPFAM" id="SSF50370">
    <property type="entry name" value="Ricin B-like lectins"/>
    <property type="match status" value="1"/>
</dbReference>
<evidence type="ECO:0000313" key="3">
    <source>
        <dbReference type="EMBL" id="GIG42681.1"/>
    </source>
</evidence>
<gene>
    <name evidence="3" type="ORF">Dsi01nite_007220</name>
</gene>
<feature type="region of interest" description="Disordered" evidence="1">
    <location>
        <begin position="171"/>
        <end position="191"/>
    </location>
</feature>
<comment type="caution">
    <text evidence="3">The sequence shown here is derived from an EMBL/GenBank/DDBJ whole genome shotgun (WGS) entry which is preliminary data.</text>
</comment>
<evidence type="ECO:0000256" key="1">
    <source>
        <dbReference type="SAM" id="MobiDB-lite"/>
    </source>
</evidence>
<dbReference type="PANTHER" id="PTHR34154:SF3">
    <property type="entry name" value="ALKALI-SENSITIVE LINKAGE PROTEIN 1"/>
    <property type="match status" value="1"/>
</dbReference>
<protein>
    <recommendedName>
        <fullName evidence="2">Ricin B lectin domain-containing protein</fullName>
    </recommendedName>
</protein>
<sequence length="430" mass="45025">MRRIGELERMTPHPTARRRPRRRTLAIIVTTAVVAALGVLGLTNAMAATAGPITGIGGKCVDVAGANSANGTAVQLYACNGTAAQQWTVESDGSVRALGKCLDVTGASTADGAKVQLYACNGTGAQRWTASAGRLVNPGSGKCLDASGNSSANGTRLQIWACTGGANQAWKLPSASSSPTPSASAPPVQGKKKGVSTWSFPGLSAAVTNVGAGWYYNWSPSNDSMPATAEFVPMIWGAASVTDATLAKARSEGTVLLGFNEPDLAEQANMTVEQALSLWPRLEATGMRLGSPAVAYGGNTPGGWLDRFMTGARQQQRRVDFITLHWYGSDFSAAAAGQFAGYLKAVHDRYNLPIWVTEYGLMNFTGTPKYPTTAQITAFITATTASMQSTAWVERYAWFSLPAVGDSLPYGLYKDGTTPTPAGEAYRAAG</sequence>
<dbReference type="PANTHER" id="PTHR34154">
    <property type="entry name" value="ALKALI-SENSITIVE LINKAGE PROTEIN 1"/>
    <property type="match status" value="1"/>
</dbReference>
<evidence type="ECO:0000259" key="2">
    <source>
        <dbReference type="SMART" id="SM00458"/>
    </source>
</evidence>
<dbReference type="Pfam" id="PF11790">
    <property type="entry name" value="Glyco_hydro_cc"/>
    <property type="match status" value="1"/>
</dbReference>